<feature type="domain" description="N-acetyltransferase" evidence="3">
    <location>
        <begin position="7"/>
        <end position="175"/>
    </location>
</feature>
<comment type="caution">
    <text evidence="4">The sequence shown here is derived from an EMBL/GenBank/DDBJ whole genome shotgun (WGS) entry which is preliminary data.</text>
</comment>
<evidence type="ECO:0000259" key="3">
    <source>
        <dbReference type="PROSITE" id="PS51186"/>
    </source>
</evidence>
<evidence type="ECO:0000256" key="2">
    <source>
        <dbReference type="ARBA" id="ARBA00023315"/>
    </source>
</evidence>
<dbReference type="Pfam" id="PF00583">
    <property type="entry name" value="Acetyltransf_1"/>
    <property type="match status" value="1"/>
</dbReference>
<dbReference type="InterPro" id="IPR000182">
    <property type="entry name" value="GNAT_dom"/>
</dbReference>
<dbReference type="PANTHER" id="PTHR43877">
    <property type="entry name" value="AMINOALKYLPHOSPHONATE N-ACETYLTRANSFERASE-RELATED-RELATED"/>
    <property type="match status" value="1"/>
</dbReference>
<proteinExistence type="predicted"/>
<evidence type="ECO:0000313" key="5">
    <source>
        <dbReference type="Proteomes" id="UP001300012"/>
    </source>
</evidence>
<dbReference type="PROSITE" id="PS51186">
    <property type="entry name" value="GNAT"/>
    <property type="match status" value="1"/>
</dbReference>
<dbReference type="InterPro" id="IPR050832">
    <property type="entry name" value="Bact_Acetyltransf"/>
</dbReference>
<reference evidence="4 5" key="1">
    <citation type="submission" date="2022-08" db="EMBL/GenBank/DDBJ databases">
        <title>Paenibacillus endoradicis sp. nov., Paenibacillus radicibacter sp. nov and Paenibacillus pararadicis sp. nov., three cold-adapted plant growth-promoting bacteria isolated from root of Larix gmelinii in Great Khingan.</title>
        <authorList>
            <person name="Xue H."/>
        </authorList>
    </citation>
    <scope>NUCLEOTIDE SEQUENCE [LARGE SCALE GENOMIC DNA]</scope>
    <source>
        <strain evidence="4 5">N5-1-1-5</strain>
    </source>
</reference>
<dbReference type="EMBL" id="JANQBD010000019">
    <property type="protein sequence ID" value="MCR8634258.1"/>
    <property type="molecule type" value="Genomic_DNA"/>
</dbReference>
<evidence type="ECO:0000313" key="4">
    <source>
        <dbReference type="EMBL" id="MCR8634258.1"/>
    </source>
</evidence>
<dbReference type="SUPFAM" id="SSF55729">
    <property type="entry name" value="Acyl-CoA N-acyltransferases (Nat)"/>
    <property type="match status" value="1"/>
</dbReference>
<keyword evidence="5" id="KW-1185">Reference proteome</keyword>
<evidence type="ECO:0000256" key="1">
    <source>
        <dbReference type="ARBA" id="ARBA00022679"/>
    </source>
</evidence>
<organism evidence="4 5">
    <name type="scientific">Paenibacillus radicis</name>
    <name type="common">ex Xue et al. 2023</name>
    <dbReference type="NCBI Taxonomy" id="2972489"/>
    <lineage>
        <taxon>Bacteria</taxon>
        <taxon>Bacillati</taxon>
        <taxon>Bacillota</taxon>
        <taxon>Bacilli</taxon>
        <taxon>Bacillales</taxon>
        <taxon>Paenibacillaceae</taxon>
        <taxon>Paenibacillus</taxon>
    </lineage>
</organism>
<gene>
    <name evidence="4" type="ORF">NV381_23995</name>
</gene>
<keyword evidence="1" id="KW-0808">Transferase</keyword>
<dbReference type="RefSeq" id="WP_258215823.1">
    <property type="nucleotide sequence ID" value="NZ_JANQBD010000019.1"/>
</dbReference>
<dbReference type="Proteomes" id="UP001300012">
    <property type="component" value="Unassembled WGS sequence"/>
</dbReference>
<accession>A0ABT1YPR7</accession>
<dbReference type="InterPro" id="IPR016181">
    <property type="entry name" value="Acyl_CoA_acyltransferase"/>
</dbReference>
<keyword evidence="2" id="KW-0012">Acyltransferase</keyword>
<sequence length="178" mass="20166">MSTAIHVLVRDARLEEWEEAIDLTIAAYRQYEESFGQPLWEQYIKNIRSQWVNQENTQRIVAVQGGKLVGSVLLYPPQKGLYEKLNEMIPYPEVRLLGVHPSIRGKGIATTLIRECAQRAIGAGAPYLGLHTSDRMPSAVRLYTRLGFERVPEFDFFGGDNRTLVKAYRLKLAATSSL</sequence>
<name>A0ABT1YPR7_9BACL</name>
<protein>
    <submittedName>
        <fullName evidence="4">GNAT family N-acetyltransferase</fullName>
    </submittedName>
</protein>
<dbReference type="CDD" id="cd04301">
    <property type="entry name" value="NAT_SF"/>
    <property type="match status" value="1"/>
</dbReference>
<dbReference type="Gene3D" id="3.40.630.30">
    <property type="match status" value="1"/>
</dbReference>